<dbReference type="Proteomes" id="UP000887561">
    <property type="component" value="Unplaced"/>
</dbReference>
<keyword evidence="2" id="KW-1185">Reference proteome</keyword>
<dbReference type="SUPFAM" id="SSF54236">
    <property type="entry name" value="Ubiquitin-like"/>
    <property type="match status" value="1"/>
</dbReference>
<dbReference type="Gene3D" id="3.10.20.90">
    <property type="entry name" value="Phosphatidylinositol 3-kinase Catalytic Subunit, Chain A, domain 1"/>
    <property type="match status" value="1"/>
</dbReference>
<dbReference type="WBParaSite" id="scaffold15677_cov314.g17971">
    <property type="protein sequence ID" value="scaffold15677_cov314.g17971"/>
    <property type="gene ID" value="scaffold15677_cov314.g17971"/>
</dbReference>
<sequence length="107" mass="12632">MENKNVFEKMPKNQINVEELKQTFQQMINEIKIENSKQNSVLKEIIEQKNEKIICLENKVKQMEESTCKKFGELNCYNGQNLEDGRKIGDYNIREKSIIDMLPTMIC</sequence>
<evidence type="ECO:0000313" key="2">
    <source>
        <dbReference type="Proteomes" id="UP000887561"/>
    </source>
</evidence>
<reference evidence="3" key="1">
    <citation type="submission" date="2022-11" db="UniProtKB">
        <authorList>
            <consortium name="WormBaseParasite"/>
        </authorList>
    </citation>
    <scope>IDENTIFICATION</scope>
</reference>
<accession>A0A915LSR9</accession>
<name>A0A915LSR9_MELJA</name>
<keyword evidence="1" id="KW-0175">Coiled coil</keyword>
<organism evidence="2 3">
    <name type="scientific">Meloidogyne javanica</name>
    <name type="common">Root-knot nematode worm</name>
    <dbReference type="NCBI Taxonomy" id="6303"/>
    <lineage>
        <taxon>Eukaryota</taxon>
        <taxon>Metazoa</taxon>
        <taxon>Ecdysozoa</taxon>
        <taxon>Nematoda</taxon>
        <taxon>Chromadorea</taxon>
        <taxon>Rhabditida</taxon>
        <taxon>Tylenchina</taxon>
        <taxon>Tylenchomorpha</taxon>
        <taxon>Tylenchoidea</taxon>
        <taxon>Meloidogynidae</taxon>
        <taxon>Meloidogyninae</taxon>
        <taxon>Meloidogyne</taxon>
        <taxon>Meloidogyne incognita group</taxon>
    </lineage>
</organism>
<dbReference type="AlphaFoldDB" id="A0A915LSR9"/>
<feature type="coiled-coil region" evidence="1">
    <location>
        <begin position="17"/>
        <end position="66"/>
    </location>
</feature>
<protein>
    <submittedName>
        <fullName evidence="3">Ubiquitin-like domain-containing protein</fullName>
    </submittedName>
</protein>
<proteinExistence type="predicted"/>
<evidence type="ECO:0000313" key="3">
    <source>
        <dbReference type="WBParaSite" id="scaffold15677_cov314.g17971"/>
    </source>
</evidence>
<evidence type="ECO:0000256" key="1">
    <source>
        <dbReference type="SAM" id="Coils"/>
    </source>
</evidence>
<dbReference type="InterPro" id="IPR029071">
    <property type="entry name" value="Ubiquitin-like_domsf"/>
</dbReference>